<reference evidence="1 2" key="1">
    <citation type="submission" date="2024-03" db="EMBL/GenBank/DDBJ databases">
        <title>Human intestinal bacterial collection.</title>
        <authorList>
            <person name="Pauvert C."/>
            <person name="Hitch T.C.A."/>
            <person name="Clavel T."/>
        </authorList>
    </citation>
    <scope>NUCLEOTIDE SEQUENCE [LARGE SCALE GENOMIC DNA]</scope>
    <source>
        <strain evidence="1 2">CLA-AA-H192</strain>
    </source>
</reference>
<protein>
    <submittedName>
        <fullName evidence="1">Uncharacterized protein</fullName>
    </submittedName>
</protein>
<dbReference type="Proteomes" id="UP001491552">
    <property type="component" value="Unassembled WGS sequence"/>
</dbReference>
<organism evidence="1 2">
    <name type="scientific">Faecousia intestinalis</name>
    <dbReference type="NCBI Taxonomy" id="3133167"/>
    <lineage>
        <taxon>Bacteria</taxon>
        <taxon>Bacillati</taxon>
        <taxon>Bacillota</taxon>
        <taxon>Clostridia</taxon>
        <taxon>Eubacteriales</taxon>
        <taxon>Oscillospiraceae</taxon>
        <taxon>Faecousia</taxon>
    </lineage>
</organism>
<name>A0ABV1G9Y2_9FIRM</name>
<dbReference type="RefSeq" id="WP_349136915.1">
    <property type="nucleotide sequence ID" value="NZ_JBBMFF010000266.1"/>
</dbReference>
<comment type="caution">
    <text evidence="1">The sequence shown here is derived from an EMBL/GenBank/DDBJ whole genome shotgun (WGS) entry which is preliminary data.</text>
</comment>
<dbReference type="EMBL" id="JBBMFF010000266">
    <property type="protein sequence ID" value="MEQ2512230.1"/>
    <property type="molecule type" value="Genomic_DNA"/>
</dbReference>
<gene>
    <name evidence="1" type="ORF">WMO66_13430</name>
</gene>
<keyword evidence="2" id="KW-1185">Reference proteome</keyword>
<evidence type="ECO:0000313" key="2">
    <source>
        <dbReference type="Proteomes" id="UP001491552"/>
    </source>
</evidence>
<evidence type="ECO:0000313" key="1">
    <source>
        <dbReference type="EMBL" id="MEQ2512230.1"/>
    </source>
</evidence>
<accession>A0ABV1G9Y2</accession>
<sequence length="60" mass="7354">MKQKYYVELNRQEWRLIIEGLNRFRNKLIAAGRYTDAVDEMLIKVVKAKPRKFGLWGWRR</sequence>
<proteinExistence type="predicted"/>